<name>D9SMJ2_CLOC7</name>
<keyword evidence="3" id="KW-1185">Reference proteome</keyword>
<sequence length="246" mass="28866">MLKVTIWNEYIHEREDEHIKKIYPKGIHDCIAEFLGREKDIEIQIATLDMYEHGLTEEVLMNTDVLIWWGHRAHEKVEDVIVDRVKKRVLQGMGLIALHSAHHSKIMKELLGTTLNLRWRHGDRERVWCIDHSHPIAEGLPDYFELENEEMYGEAFDIPKPDDVIFLGWFAGGEVFRSGCTFTRGKGKIFYFQPGHEEYPIYYKPEIQKIITNAIRWAKPINMNNAPLECIGMPPKPEELLEKNFQ</sequence>
<evidence type="ECO:0000313" key="3">
    <source>
        <dbReference type="Proteomes" id="UP000002730"/>
    </source>
</evidence>
<dbReference type="Gene3D" id="3.40.50.880">
    <property type="match status" value="1"/>
</dbReference>
<evidence type="ECO:0000259" key="1">
    <source>
        <dbReference type="Pfam" id="PF06283"/>
    </source>
</evidence>
<dbReference type="OrthoDB" id="252909at2"/>
<dbReference type="AlphaFoldDB" id="D9SMJ2"/>
<dbReference type="Proteomes" id="UP000002730">
    <property type="component" value="Chromosome"/>
</dbReference>
<organism evidence="2 3">
    <name type="scientific">Clostridium cellulovorans (strain ATCC 35296 / DSM 3052 / OCM 3 / 743B)</name>
    <dbReference type="NCBI Taxonomy" id="573061"/>
    <lineage>
        <taxon>Bacteria</taxon>
        <taxon>Bacillati</taxon>
        <taxon>Bacillota</taxon>
        <taxon>Clostridia</taxon>
        <taxon>Eubacteriales</taxon>
        <taxon>Clostridiaceae</taxon>
        <taxon>Clostridium</taxon>
    </lineage>
</organism>
<evidence type="ECO:0000313" key="2">
    <source>
        <dbReference type="EMBL" id="ADL53848.1"/>
    </source>
</evidence>
<dbReference type="PIRSF" id="PIRSF030013">
    <property type="entry name" value="ThuA"/>
    <property type="match status" value="1"/>
</dbReference>
<dbReference type="Pfam" id="PF06283">
    <property type="entry name" value="ThuA"/>
    <property type="match status" value="1"/>
</dbReference>
<protein>
    <recommendedName>
        <fullName evidence="1">ThuA-like domain-containing protein</fullName>
    </recommendedName>
</protein>
<dbReference type="InterPro" id="IPR009381">
    <property type="entry name" value="Trehalose_catabolism_ThuA_prok"/>
</dbReference>
<dbReference type="HOGENOM" id="CLU_084426_0_0_9"/>
<dbReference type="SUPFAM" id="SSF52317">
    <property type="entry name" value="Class I glutamine amidotransferase-like"/>
    <property type="match status" value="1"/>
</dbReference>
<dbReference type="InterPro" id="IPR029062">
    <property type="entry name" value="Class_I_gatase-like"/>
</dbReference>
<dbReference type="eggNOG" id="COG4813">
    <property type="taxonomic scope" value="Bacteria"/>
</dbReference>
<reference evidence="2 3" key="1">
    <citation type="submission" date="2010-08" db="EMBL/GenBank/DDBJ databases">
        <title>Complete sequence of Clostridium cellulovorans 743B.</title>
        <authorList>
            <consortium name="US DOE Joint Genome Institute"/>
            <person name="Lucas S."/>
            <person name="Copeland A."/>
            <person name="Lapidus A."/>
            <person name="Cheng J.-F."/>
            <person name="Bruce D."/>
            <person name="Goodwin L."/>
            <person name="Pitluck S."/>
            <person name="Chertkov O."/>
            <person name="Detter J.C."/>
            <person name="Han C."/>
            <person name="Tapia R."/>
            <person name="Land M."/>
            <person name="Hauser L."/>
            <person name="Chang Y.-J."/>
            <person name="Jeffries C."/>
            <person name="Kyrpides N."/>
            <person name="Ivanova N."/>
            <person name="Mikhailova N."/>
            <person name="Hemme C.L."/>
            <person name="Woyke T."/>
        </authorList>
    </citation>
    <scope>NUCLEOTIDE SEQUENCE [LARGE SCALE GENOMIC DNA]</scope>
    <source>
        <strain evidence="3">ATCC 35296 / DSM 3052 / OCM 3 / 743B</strain>
    </source>
</reference>
<dbReference type="EMBL" id="CP002160">
    <property type="protein sequence ID" value="ADL53848.1"/>
    <property type="molecule type" value="Genomic_DNA"/>
</dbReference>
<dbReference type="KEGG" id="ccb:Clocel_4187"/>
<gene>
    <name evidence="2" type="ordered locus">Clocel_4187</name>
</gene>
<dbReference type="STRING" id="573061.Clocel_4187"/>
<feature type="domain" description="ThuA-like" evidence="1">
    <location>
        <begin position="3"/>
        <end position="218"/>
    </location>
</feature>
<dbReference type="InterPro" id="IPR029010">
    <property type="entry name" value="ThuA-like"/>
</dbReference>
<dbReference type="RefSeq" id="WP_010074203.1">
    <property type="nucleotide sequence ID" value="NC_014393.1"/>
</dbReference>
<proteinExistence type="predicted"/>
<accession>D9SMJ2</accession>